<accession>A0A8X6R8A6</accession>
<sequence length="93" mass="10397">MTLLHTRKIRIPDAGKNLLISSFEDKLNTCLVQRQCVEVTDSKEERKHAPRRGIQVSSAADEGSFGENAAAIFNSADTVNQKVSQEKLVERNR</sequence>
<name>A0A8X6R8A6_TRICX</name>
<organism evidence="1 2">
    <name type="scientific">Trichonephila clavipes</name>
    <name type="common">Golden silk orbweaver</name>
    <name type="synonym">Nephila clavipes</name>
    <dbReference type="NCBI Taxonomy" id="2585209"/>
    <lineage>
        <taxon>Eukaryota</taxon>
        <taxon>Metazoa</taxon>
        <taxon>Ecdysozoa</taxon>
        <taxon>Arthropoda</taxon>
        <taxon>Chelicerata</taxon>
        <taxon>Arachnida</taxon>
        <taxon>Araneae</taxon>
        <taxon>Araneomorphae</taxon>
        <taxon>Entelegynae</taxon>
        <taxon>Araneoidea</taxon>
        <taxon>Nephilidae</taxon>
        <taxon>Trichonephila</taxon>
    </lineage>
</organism>
<evidence type="ECO:0000313" key="2">
    <source>
        <dbReference type="Proteomes" id="UP000887159"/>
    </source>
</evidence>
<dbReference type="EMBL" id="BMAU01021094">
    <property type="protein sequence ID" value="GFX90251.1"/>
    <property type="molecule type" value="Genomic_DNA"/>
</dbReference>
<dbReference type="AlphaFoldDB" id="A0A8X6R8A6"/>
<protein>
    <submittedName>
        <fullName evidence="1">Uncharacterized protein</fullName>
    </submittedName>
</protein>
<proteinExistence type="predicted"/>
<dbReference type="Proteomes" id="UP000887159">
    <property type="component" value="Unassembled WGS sequence"/>
</dbReference>
<keyword evidence="2" id="KW-1185">Reference proteome</keyword>
<gene>
    <name evidence="1" type="ORF">TNCV_3848261</name>
</gene>
<comment type="caution">
    <text evidence="1">The sequence shown here is derived from an EMBL/GenBank/DDBJ whole genome shotgun (WGS) entry which is preliminary data.</text>
</comment>
<evidence type="ECO:0000313" key="1">
    <source>
        <dbReference type="EMBL" id="GFX90251.1"/>
    </source>
</evidence>
<reference evidence="1" key="1">
    <citation type="submission" date="2020-08" db="EMBL/GenBank/DDBJ databases">
        <title>Multicomponent nature underlies the extraordinary mechanical properties of spider dragline silk.</title>
        <authorList>
            <person name="Kono N."/>
            <person name="Nakamura H."/>
            <person name="Mori M."/>
            <person name="Yoshida Y."/>
            <person name="Ohtoshi R."/>
            <person name="Malay A.D."/>
            <person name="Moran D.A.P."/>
            <person name="Tomita M."/>
            <person name="Numata K."/>
            <person name="Arakawa K."/>
        </authorList>
    </citation>
    <scope>NUCLEOTIDE SEQUENCE</scope>
</reference>